<evidence type="ECO:0000313" key="1">
    <source>
        <dbReference type="EMBL" id="JAH82250.1"/>
    </source>
</evidence>
<name>A0A0E9VY85_ANGAN</name>
<proteinExistence type="predicted"/>
<dbReference type="EMBL" id="GBXM01026327">
    <property type="protein sequence ID" value="JAH82250.1"/>
    <property type="molecule type" value="Transcribed_RNA"/>
</dbReference>
<reference evidence="1" key="1">
    <citation type="submission" date="2014-11" db="EMBL/GenBank/DDBJ databases">
        <authorList>
            <person name="Amaro Gonzalez C."/>
        </authorList>
    </citation>
    <scope>NUCLEOTIDE SEQUENCE</scope>
</reference>
<accession>A0A0E9VY85</accession>
<organism evidence="1">
    <name type="scientific">Anguilla anguilla</name>
    <name type="common">European freshwater eel</name>
    <name type="synonym">Muraena anguilla</name>
    <dbReference type="NCBI Taxonomy" id="7936"/>
    <lineage>
        <taxon>Eukaryota</taxon>
        <taxon>Metazoa</taxon>
        <taxon>Chordata</taxon>
        <taxon>Craniata</taxon>
        <taxon>Vertebrata</taxon>
        <taxon>Euteleostomi</taxon>
        <taxon>Actinopterygii</taxon>
        <taxon>Neopterygii</taxon>
        <taxon>Teleostei</taxon>
        <taxon>Anguilliformes</taxon>
        <taxon>Anguillidae</taxon>
        <taxon>Anguilla</taxon>
    </lineage>
</organism>
<sequence length="16" mass="1951">MGPVQTARQRSRWIHK</sequence>
<reference evidence="1" key="2">
    <citation type="journal article" date="2015" name="Fish Shellfish Immunol.">
        <title>Early steps in the European eel (Anguilla anguilla)-Vibrio vulnificus interaction in the gills: Role of the RtxA13 toxin.</title>
        <authorList>
            <person name="Callol A."/>
            <person name="Pajuelo D."/>
            <person name="Ebbesson L."/>
            <person name="Teles M."/>
            <person name="MacKenzie S."/>
            <person name="Amaro C."/>
        </authorList>
    </citation>
    <scope>NUCLEOTIDE SEQUENCE</scope>
</reference>
<dbReference type="AlphaFoldDB" id="A0A0E9VY85"/>
<protein>
    <submittedName>
        <fullName evidence="1">Uncharacterized protein</fullName>
    </submittedName>
</protein>